<dbReference type="Pfam" id="PF00392">
    <property type="entry name" value="GntR"/>
    <property type="match status" value="1"/>
</dbReference>
<evidence type="ECO:0000256" key="3">
    <source>
        <dbReference type="ARBA" id="ARBA00023163"/>
    </source>
</evidence>
<dbReference type="GO" id="GO:0003677">
    <property type="term" value="F:DNA binding"/>
    <property type="evidence" value="ECO:0007669"/>
    <property type="project" value="UniProtKB-KW"/>
</dbReference>
<dbReference type="AlphaFoldDB" id="A0A7W5H053"/>
<keyword evidence="1" id="KW-0805">Transcription regulation</keyword>
<feature type="domain" description="HTH gntR-type" evidence="4">
    <location>
        <begin position="7"/>
        <end position="75"/>
    </location>
</feature>
<evidence type="ECO:0000313" key="5">
    <source>
        <dbReference type="EMBL" id="MBB3186168.1"/>
    </source>
</evidence>
<keyword evidence="6" id="KW-1185">Reference proteome</keyword>
<dbReference type="InterPro" id="IPR036388">
    <property type="entry name" value="WH-like_DNA-bd_sf"/>
</dbReference>
<comment type="caution">
    <text evidence="5">The sequence shown here is derived from an EMBL/GenBank/DDBJ whole genome shotgun (WGS) entry which is preliminary data.</text>
</comment>
<name>A0A7W5H053_9PORP</name>
<evidence type="ECO:0000259" key="4">
    <source>
        <dbReference type="PROSITE" id="PS50949"/>
    </source>
</evidence>
<accession>A0A7W5H053</accession>
<keyword evidence="3" id="KW-0804">Transcription</keyword>
<dbReference type="CDD" id="cd07377">
    <property type="entry name" value="WHTH_GntR"/>
    <property type="match status" value="1"/>
</dbReference>
<evidence type="ECO:0000256" key="1">
    <source>
        <dbReference type="ARBA" id="ARBA00023015"/>
    </source>
</evidence>
<proteinExistence type="predicted"/>
<dbReference type="RefSeq" id="WP_183412105.1">
    <property type="nucleotide sequence ID" value="NZ_JACHYB010000001.1"/>
</dbReference>
<dbReference type="InterPro" id="IPR036390">
    <property type="entry name" value="WH_DNA-bd_sf"/>
</dbReference>
<dbReference type="Gene3D" id="1.10.10.10">
    <property type="entry name" value="Winged helix-like DNA-binding domain superfamily/Winged helix DNA-binding domain"/>
    <property type="match status" value="1"/>
</dbReference>
<dbReference type="Gene3D" id="1.10.287.100">
    <property type="match status" value="1"/>
</dbReference>
<evidence type="ECO:0000256" key="2">
    <source>
        <dbReference type="ARBA" id="ARBA00023125"/>
    </source>
</evidence>
<dbReference type="EMBL" id="JACHYB010000001">
    <property type="protein sequence ID" value="MBB3186168.1"/>
    <property type="molecule type" value="Genomic_DNA"/>
</dbReference>
<dbReference type="SMART" id="SM00345">
    <property type="entry name" value="HTH_GNTR"/>
    <property type="match status" value="1"/>
</dbReference>
<dbReference type="GO" id="GO:0003700">
    <property type="term" value="F:DNA-binding transcription factor activity"/>
    <property type="evidence" value="ECO:0007669"/>
    <property type="project" value="InterPro"/>
</dbReference>
<dbReference type="InterPro" id="IPR000524">
    <property type="entry name" value="Tscrpt_reg_HTH_GntR"/>
</dbReference>
<organism evidence="5 6">
    <name type="scientific">Microbacter margulisiae</name>
    <dbReference type="NCBI Taxonomy" id="1350067"/>
    <lineage>
        <taxon>Bacteria</taxon>
        <taxon>Pseudomonadati</taxon>
        <taxon>Bacteroidota</taxon>
        <taxon>Bacteroidia</taxon>
        <taxon>Bacteroidales</taxon>
        <taxon>Porphyromonadaceae</taxon>
        <taxon>Microbacter</taxon>
    </lineage>
</organism>
<protein>
    <submittedName>
        <fullName evidence="5">DNA-binding transcriptional regulator YhcF (GntR family)</fullName>
    </submittedName>
</protein>
<dbReference type="SUPFAM" id="SSF46785">
    <property type="entry name" value="Winged helix' DNA-binding domain"/>
    <property type="match status" value="1"/>
</dbReference>
<sequence length="123" mass="14644">MEFNNNKPIYLQIADYICDKIVNSAWKEEERIPSVRELGADLQVNPNTAMRTYEYLQNKQIIYNKRGIGYFVADNATQSVAQLQREEFFDEQLPRIFKSMHTLDIPFEELQNRYNIFVQNQTK</sequence>
<evidence type="ECO:0000313" key="6">
    <source>
        <dbReference type="Proteomes" id="UP000544222"/>
    </source>
</evidence>
<keyword evidence="2 5" id="KW-0238">DNA-binding</keyword>
<dbReference type="PANTHER" id="PTHR38445:SF10">
    <property type="entry name" value="GNTR-FAMILY TRANSCRIPTIONAL REGULATOR"/>
    <property type="match status" value="1"/>
</dbReference>
<reference evidence="5 6" key="1">
    <citation type="submission" date="2020-08" db="EMBL/GenBank/DDBJ databases">
        <title>Genomic Encyclopedia of Type Strains, Phase IV (KMG-IV): sequencing the most valuable type-strain genomes for metagenomic binning, comparative biology and taxonomic classification.</title>
        <authorList>
            <person name="Goeker M."/>
        </authorList>
    </citation>
    <scope>NUCLEOTIDE SEQUENCE [LARGE SCALE GENOMIC DNA]</scope>
    <source>
        <strain evidence="5 6">DSM 27471</strain>
    </source>
</reference>
<gene>
    <name evidence="5" type="ORF">FHX64_000331</name>
</gene>
<dbReference type="Proteomes" id="UP000544222">
    <property type="component" value="Unassembled WGS sequence"/>
</dbReference>
<dbReference type="PANTHER" id="PTHR38445">
    <property type="entry name" value="HTH-TYPE TRANSCRIPTIONAL REPRESSOR YTRA"/>
    <property type="match status" value="1"/>
</dbReference>
<dbReference type="PROSITE" id="PS50949">
    <property type="entry name" value="HTH_GNTR"/>
    <property type="match status" value="1"/>
</dbReference>